<dbReference type="Proteomes" id="UP001498398">
    <property type="component" value="Unassembled WGS sequence"/>
</dbReference>
<organism evidence="2 3">
    <name type="scientific">Marasmiellus scandens</name>
    <dbReference type="NCBI Taxonomy" id="2682957"/>
    <lineage>
        <taxon>Eukaryota</taxon>
        <taxon>Fungi</taxon>
        <taxon>Dikarya</taxon>
        <taxon>Basidiomycota</taxon>
        <taxon>Agaricomycotina</taxon>
        <taxon>Agaricomycetes</taxon>
        <taxon>Agaricomycetidae</taxon>
        <taxon>Agaricales</taxon>
        <taxon>Marasmiineae</taxon>
        <taxon>Omphalotaceae</taxon>
        <taxon>Marasmiellus</taxon>
    </lineage>
</organism>
<evidence type="ECO:0000256" key="1">
    <source>
        <dbReference type="SAM" id="MobiDB-lite"/>
    </source>
</evidence>
<evidence type="ECO:0000313" key="3">
    <source>
        <dbReference type="Proteomes" id="UP001498398"/>
    </source>
</evidence>
<comment type="caution">
    <text evidence="2">The sequence shown here is derived from an EMBL/GenBank/DDBJ whole genome shotgun (WGS) entry which is preliminary data.</text>
</comment>
<evidence type="ECO:0000313" key="2">
    <source>
        <dbReference type="EMBL" id="KAK7438855.1"/>
    </source>
</evidence>
<accession>A0ABR1IQT0</accession>
<keyword evidence="3" id="KW-1185">Reference proteome</keyword>
<proteinExistence type="predicted"/>
<dbReference type="EMBL" id="JBANRG010000076">
    <property type="protein sequence ID" value="KAK7438855.1"/>
    <property type="molecule type" value="Genomic_DNA"/>
</dbReference>
<name>A0ABR1IQT0_9AGAR</name>
<feature type="region of interest" description="Disordered" evidence="1">
    <location>
        <begin position="90"/>
        <end position="133"/>
    </location>
</feature>
<reference evidence="2 3" key="1">
    <citation type="submission" date="2024-01" db="EMBL/GenBank/DDBJ databases">
        <title>A draft genome for the cacao thread blight pathogen Marasmiellus scandens.</title>
        <authorList>
            <person name="Baruah I.K."/>
            <person name="Leung J."/>
            <person name="Bukari Y."/>
            <person name="Amoako-Attah I."/>
            <person name="Meinhardt L.W."/>
            <person name="Bailey B.A."/>
            <person name="Cohen S.P."/>
        </authorList>
    </citation>
    <scope>NUCLEOTIDE SEQUENCE [LARGE SCALE GENOMIC DNA]</scope>
    <source>
        <strain evidence="2 3">GH-19</strain>
    </source>
</reference>
<sequence length="133" mass="15778">MDDIEHHLTHWIKQGADYIQRKKGWDNFESSKFKFVRELNVWEQPEAQKLEEMYGINGTEETSYTGPDLGAEEYHEIKEKCYELEFDVSNQNMSKRGVNEEQEREMSNEAEQQRETERPPPMEPAGYKISDDL</sequence>
<feature type="compositionally biased region" description="Basic and acidic residues" evidence="1">
    <location>
        <begin position="97"/>
        <end position="120"/>
    </location>
</feature>
<protein>
    <submittedName>
        <fullName evidence="2">Uncharacterized protein</fullName>
    </submittedName>
</protein>
<gene>
    <name evidence="2" type="ORF">VKT23_017781</name>
</gene>